<protein>
    <recommendedName>
        <fullName evidence="2">Thiamine pyrophosphate enzyme central domain-containing protein</fullName>
    </recommendedName>
</protein>
<dbReference type="InterPro" id="IPR029035">
    <property type="entry name" value="DHS-like_NAD/FAD-binding_dom"/>
</dbReference>
<gene>
    <name evidence="3" type="ORF">S12H4_58981</name>
</gene>
<reference evidence="3" key="1">
    <citation type="journal article" date="2014" name="Front. Microbiol.">
        <title>High frequency of phylogenetically diverse reductive dehalogenase-homologous genes in deep subseafloor sedimentary metagenomes.</title>
        <authorList>
            <person name="Kawai M."/>
            <person name="Futagami T."/>
            <person name="Toyoda A."/>
            <person name="Takaki Y."/>
            <person name="Nishi S."/>
            <person name="Hori S."/>
            <person name="Arai W."/>
            <person name="Tsubouchi T."/>
            <person name="Morono Y."/>
            <person name="Uchiyama I."/>
            <person name="Ito T."/>
            <person name="Fujiyama A."/>
            <person name="Inagaki F."/>
            <person name="Takami H."/>
        </authorList>
    </citation>
    <scope>NUCLEOTIDE SEQUENCE</scope>
    <source>
        <strain evidence="3">Expedition CK06-06</strain>
    </source>
</reference>
<evidence type="ECO:0000256" key="1">
    <source>
        <dbReference type="ARBA" id="ARBA00007812"/>
    </source>
</evidence>
<dbReference type="GO" id="GO:0000287">
    <property type="term" value="F:magnesium ion binding"/>
    <property type="evidence" value="ECO:0007669"/>
    <property type="project" value="InterPro"/>
</dbReference>
<dbReference type="AlphaFoldDB" id="X1UYT1"/>
<evidence type="ECO:0000259" key="2">
    <source>
        <dbReference type="Pfam" id="PF00205"/>
    </source>
</evidence>
<comment type="caution">
    <text evidence="3">The sequence shown here is derived from an EMBL/GenBank/DDBJ whole genome shotgun (WGS) entry which is preliminary data.</text>
</comment>
<dbReference type="GO" id="GO:0030976">
    <property type="term" value="F:thiamine pyrophosphate binding"/>
    <property type="evidence" value="ECO:0007669"/>
    <property type="project" value="InterPro"/>
</dbReference>
<dbReference type="SUPFAM" id="SSF52467">
    <property type="entry name" value="DHS-like NAD/FAD-binding domain"/>
    <property type="match status" value="1"/>
</dbReference>
<dbReference type="GO" id="GO:0005948">
    <property type="term" value="C:acetolactate synthase complex"/>
    <property type="evidence" value="ECO:0007669"/>
    <property type="project" value="TreeGrafter"/>
</dbReference>
<dbReference type="EMBL" id="BARW01038428">
    <property type="protein sequence ID" value="GAJ22668.1"/>
    <property type="molecule type" value="Genomic_DNA"/>
</dbReference>
<name>X1UYT1_9ZZZZ</name>
<dbReference type="GO" id="GO:0003984">
    <property type="term" value="F:acetolactate synthase activity"/>
    <property type="evidence" value="ECO:0007669"/>
    <property type="project" value="TreeGrafter"/>
</dbReference>
<dbReference type="InterPro" id="IPR012000">
    <property type="entry name" value="Thiamin_PyroP_enz_cen_dom"/>
</dbReference>
<dbReference type="GO" id="GO:0050660">
    <property type="term" value="F:flavin adenine dinucleotide binding"/>
    <property type="evidence" value="ECO:0007669"/>
    <property type="project" value="TreeGrafter"/>
</dbReference>
<sequence length="170" mass="19094">ESSSRPVVLVGGGVRISQAQDELSKFIHKTGIPVVTSLMGLDAFPHDDQSFVGMIGSYGNRYANLTIANSDLVLAVGTRLDTRQTGTKPETFARNAKIVHVDTDPYELDNKIKADFPINSDVKRFLAILNEHASECDKHKIQPWKQTIKRYKDRYPSYKTLLNDVIEPNY</sequence>
<dbReference type="GO" id="GO:0009097">
    <property type="term" value="P:isoleucine biosynthetic process"/>
    <property type="evidence" value="ECO:0007669"/>
    <property type="project" value="TreeGrafter"/>
</dbReference>
<dbReference type="PANTHER" id="PTHR18968:SF13">
    <property type="entry name" value="ACETOLACTATE SYNTHASE CATALYTIC SUBUNIT, MITOCHONDRIAL"/>
    <property type="match status" value="1"/>
</dbReference>
<dbReference type="InterPro" id="IPR045229">
    <property type="entry name" value="TPP_enz"/>
</dbReference>
<accession>X1UYT1</accession>
<feature type="non-terminal residue" evidence="3">
    <location>
        <position position="1"/>
    </location>
</feature>
<comment type="similarity">
    <text evidence="1">Belongs to the TPP enzyme family.</text>
</comment>
<dbReference type="Gene3D" id="3.40.50.1220">
    <property type="entry name" value="TPP-binding domain"/>
    <property type="match status" value="1"/>
</dbReference>
<dbReference type="FunFam" id="3.40.50.1220:FF:000008">
    <property type="entry name" value="Acetolactate synthase"/>
    <property type="match status" value="1"/>
</dbReference>
<dbReference type="PANTHER" id="PTHR18968">
    <property type="entry name" value="THIAMINE PYROPHOSPHATE ENZYMES"/>
    <property type="match status" value="1"/>
</dbReference>
<feature type="domain" description="Thiamine pyrophosphate enzyme central" evidence="2">
    <location>
        <begin position="2"/>
        <end position="127"/>
    </location>
</feature>
<evidence type="ECO:0000313" key="3">
    <source>
        <dbReference type="EMBL" id="GAJ22668.1"/>
    </source>
</evidence>
<proteinExistence type="inferred from homology"/>
<dbReference type="Pfam" id="PF00205">
    <property type="entry name" value="TPP_enzyme_M"/>
    <property type="match status" value="1"/>
</dbReference>
<feature type="non-terminal residue" evidence="3">
    <location>
        <position position="170"/>
    </location>
</feature>
<organism evidence="3">
    <name type="scientific">marine sediment metagenome</name>
    <dbReference type="NCBI Taxonomy" id="412755"/>
    <lineage>
        <taxon>unclassified sequences</taxon>
        <taxon>metagenomes</taxon>
        <taxon>ecological metagenomes</taxon>
    </lineage>
</organism>
<dbReference type="GO" id="GO:0009099">
    <property type="term" value="P:L-valine biosynthetic process"/>
    <property type="evidence" value="ECO:0007669"/>
    <property type="project" value="TreeGrafter"/>
</dbReference>